<feature type="domain" description="Ribosome maturation factor RimP C-terminal" evidence="5">
    <location>
        <begin position="92"/>
        <end position="160"/>
    </location>
</feature>
<dbReference type="GO" id="GO:0000028">
    <property type="term" value="P:ribosomal small subunit assembly"/>
    <property type="evidence" value="ECO:0007669"/>
    <property type="project" value="TreeGrafter"/>
</dbReference>
<keyword evidence="7" id="KW-1185">Reference proteome</keyword>
<accession>A0A926ES48</accession>
<dbReference type="HAMAP" id="MF_01077">
    <property type="entry name" value="RimP"/>
    <property type="match status" value="1"/>
</dbReference>
<dbReference type="EMBL" id="JACRTD010000005">
    <property type="protein sequence ID" value="MBC8585499.1"/>
    <property type="molecule type" value="Genomic_DNA"/>
</dbReference>
<evidence type="ECO:0000259" key="4">
    <source>
        <dbReference type="Pfam" id="PF02576"/>
    </source>
</evidence>
<dbReference type="PANTHER" id="PTHR33867:SF1">
    <property type="entry name" value="RIBOSOME MATURATION FACTOR RIMP"/>
    <property type="match status" value="1"/>
</dbReference>
<dbReference type="Pfam" id="PF02576">
    <property type="entry name" value="RimP_N"/>
    <property type="match status" value="1"/>
</dbReference>
<protein>
    <recommendedName>
        <fullName evidence="3">Ribosome maturation factor RimP</fullName>
    </recommendedName>
</protein>
<gene>
    <name evidence="3" type="primary">rimP</name>
    <name evidence="6" type="ORF">H8705_07880</name>
</gene>
<dbReference type="AlphaFoldDB" id="A0A926ES48"/>
<comment type="subcellular location">
    <subcellularLocation>
        <location evidence="3">Cytoplasm</location>
    </subcellularLocation>
</comment>
<dbReference type="FunFam" id="3.30.300.70:FF:000001">
    <property type="entry name" value="Ribosome maturation factor RimP"/>
    <property type="match status" value="1"/>
</dbReference>
<comment type="caution">
    <text evidence="6">The sequence shown here is derived from an EMBL/GenBank/DDBJ whole genome shotgun (WGS) entry which is preliminary data.</text>
</comment>
<dbReference type="InterPro" id="IPR028989">
    <property type="entry name" value="RimP_N"/>
</dbReference>
<evidence type="ECO:0000256" key="3">
    <source>
        <dbReference type="HAMAP-Rule" id="MF_01077"/>
    </source>
</evidence>
<evidence type="ECO:0000256" key="1">
    <source>
        <dbReference type="ARBA" id="ARBA00022490"/>
    </source>
</evidence>
<dbReference type="SUPFAM" id="SSF74942">
    <property type="entry name" value="YhbC-like, C-terminal domain"/>
    <property type="match status" value="1"/>
</dbReference>
<dbReference type="InterPro" id="IPR035956">
    <property type="entry name" value="RimP_N_sf"/>
</dbReference>
<keyword evidence="2 3" id="KW-0690">Ribosome biogenesis</keyword>
<dbReference type="Gene3D" id="3.30.300.70">
    <property type="entry name" value="RimP-like superfamily, N-terminal"/>
    <property type="match status" value="1"/>
</dbReference>
<keyword evidence="1 3" id="KW-0963">Cytoplasm</keyword>
<dbReference type="GO" id="GO:0006412">
    <property type="term" value="P:translation"/>
    <property type="evidence" value="ECO:0007669"/>
    <property type="project" value="TreeGrafter"/>
</dbReference>
<evidence type="ECO:0000313" key="6">
    <source>
        <dbReference type="EMBL" id="MBC8585499.1"/>
    </source>
</evidence>
<dbReference type="RefSeq" id="WP_262395286.1">
    <property type="nucleotide sequence ID" value="NZ_JACRTD010000005.1"/>
</dbReference>
<dbReference type="Pfam" id="PF17384">
    <property type="entry name" value="DUF150_C"/>
    <property type="match status" value="1"/>
</dbReference>
<dbReference type="PANTHER" id="PTHR33867">
    <property type="entry name" value="RIBOSOME MATURATION FACTOR RIMP"/>
    <property type="match status" value="1"/>
</dbReference>
<dbReference type="InterPro" id="IPR003728">
    <property type="entry name" value="Ribosome_maturation_RimP"/>
</dbReference>
<comment type="similarity">
    <text evidence="3">Belongs to the RimP family.</text>
</comment>
<dbReference type="InterPro" id="IPR028998">
    <property type="entry name" value="RimP_C"/>
</dbReference>
<name>A0A926ES48_9FIRM</name>
<evidence type="ECO:0000313" key="7">
    <source>
        <dbReference type="Proteomes" id="UP000623678"/>
    </source>
</evidence>
<dbReference type="SUPFAM" id="SSF75420">
    <property type="entry name" value="YhbC-like, N-terminal domain"/>
    <property type="match status" value="1"/>
</dbReference>
<reference evidence="6" key="1">
    <citation type="submission" date="2020-08" db="EMBL/GenBank/DDBJ databases">
        <title>Genome public.</title>
        <authorList>
            <person name="Liu C."/>
            <person name="Sun Q."/>
        </authorList>
    </citation>
    <scope>NUCLEOTIDE SEQUENCE</scope>
    <source>
        <strain evidence="6">NSJ-64</strain>
    </source>
</reference>
<dbReference type="InterPro" id="IPR036847">
    <property type="entry name" value="RimP_C_sf"/>
</dbReference>
<evidence type="ECO:0000259" key="5">
    <source>
        <dbReference type="Pfam" id="PF17384"/>
    </source>
</evidence>
<dbReference type="GO" id="GO:0005829">
    <property type="term" value="C:cytosol"/>
    <property type="evidence" value="ECO:0007669"/>
    <property type="project" value="TreeGrafter"/>
</dbReference>
<evidence type="ECO:0000256" key="2">
    <source>
        <dbReference type="ARBA" id="ARBA00022517"/>
    </source>
</evidence>
<organism evidence="6 7">
    <name type="scientific">Youxingia wuxianensis</name>
    <dbReference type="NCBI Taxonomy" id="2763678"/>
    <lineage>
        <taxon>Bacteria</taxon>
        <taxon>Bacillati</taxon>
        <taxon>Bacillota</taxon>
        <taxon>Clostridia</taxon>
        <taxon>Eubacteriales</taxon>
        <taxon>Oscillospiraceae</taxon>
        <taxon>Youxingia</taxon>
    </lineage>
</organism>
<dbReference type="Proteomes" id="UP000623678">
    <property type="component" value="Unassembled WGS sequence"/>
</dbReference>
<proteinExistence type="inferred from homology"/>
<feature type="domain" description="Ribosome maturation factor RimP N-terminal" evidence="4">
    <location>
        <begin position="18"/>
        <end position="89"/>
    </location>
</feature>
<comment type="function">
    <text evidence="3">Required for maturation of 30S ribosomal subunits.</text>
</comment>
<sequence>MAGSGKKPNTVFVCTQLAQELAQELGVYLWDVTFEKEGTSWYLRYYIDKDGGVTIDDCETFSRRVDTLLDEADPISQSYYLEVSSPGIERKLTKDWHFKKYAGQQVLVKLIRPVEGVREFVGELLGISDDGNTITILLEENLEMQVSLNETAYVKLYVEF</sequence>
<dbReference type="CDD" id="cd01734">
    <property type="entry name" value="YlxS_C"/>
    <property type="match status" value="1"/>
</dbReference>
<dbReference type="Gene3D" id="2.30.30.180">
    <property type="entry name" value="Ribosome maturation factor RimP, C-terminal domain"/>
    <property type="match status" value="1"/>
</dbReference>